<keyword evidence="7" id="KW-0560">Oxidoreductase</keyword>
<feature type="domain" description="FAD-binding PCMH-type" evidence="9">
    <location>
        <begin position="1"/>
        <end position="177"/>
    </location>
</feature>
<dbReference type="PANTHER" id="PTHR10801:SF0">
    <property type="entry name" value="DELTA(24)-STEROL REDUCTASE"/>
    <property type="match status" value="1"/>
</dbReference>
<dbReference type="PROSITE" id="PS51387">
    <property type="entry name" value="FAD_PCMH"/>
    <property type="match status" value="1"/>
</dbReference>
<evidence type="ECO:0000256" key="5">
    <source>
        <dbReference type="ARBA" id="ARBA00022827"/>
    </source>
</evidence>
<dbReference type="InterPro" id="IPR016170">
    <property type="entry name" value="Cytok_DH_C_sf"/>
</dbReference>
<protein>
    <recommendedName>
        <fullName evidence="2">Delta(24)-sterol reductase</fullName>
        <ecNumber evidence="2">1.3.1.72</ecNumber>
    </recommendedName>
</protein>
<dbReference type="Proteomes" id="UP000261931">
    <property type="component" value="Unassembled WGS sequence"/>
</dbReference>
<dbReference type="InterPro" id="IPR016166">
    <property type="entry name" value="FAD-bd_PCMH"/>
</dbReference>
<sequence>MPQARAAREAQRAHAARVRAVAERLRQDPSRKPLALDKRTSNLFRHRQRAARQRLDLSGLNQVLGADTQAGWVDVEGMLTYEDLVAWTLPRGAMPAVVPQLKTITVGGALAGVGIEATSFRHGLVHETMSALEVLLPGGEVVRCTADNEHADLFHGFPNAYGTLGYALSARLRTQPTQPFVHVRHQRFDDPRAFFDALAAACAPMPAGVGSDFVDGVLFGPREQVLSLARFVPEAARASDYTWLDIYHESLRRREEDTLTTAGYLWRWDTDWFWCSRRFGLQHRWLRHLLGRRYLNSRTYTRWMRWNARWRAAQRLDRLLGQRHESVVQDVDIPLAGAVAFAEFLRSEVGIWPVWVCPVRGSAPPRFPLYPLPDGLCVNFGFWDVVPVRAGQSPDHVNRRVEDAVLRLGGIKSLYSDTFFTREVFDRAYGMDSYERLKARYDPQGRAPHLFDKCVRGA</sequence>
<comment type="caution">
    <text evidence="10">The sequence shown here is derived from an EMBL/GenBank/DDBJ whole genome shotgun (WGS) entry which is preliminary data.</text>
</comment>
<name>A0A372EL29_9BURK</name>
<evidence type="ECO:0000256" key="3">
    <source>
        <dbReference type="ARBA" id="ARBA00022630"/>
    </source>
</evidence>
<dbReference type="AlphaFoldDB" id="A0A372EL29"/>
<comment type="subcellular location">
    <subcellularLocation>
        <location evidence="1">Membrane</location>
        <topology evidence="1">Single-pass membrane protein</topology>
    </subcellularLocation>
</comment>
<keyword evidence="6" id="KW-1133">Transmembrane helix</keyword>
<keyword evidence="8" id="KW-0472">Membrane</keyword>
<dbReference type="InterPro" id="IPR040165">
    <property type="entry name" value="Diminuto-like"/>
</dbReference>
<dbReference type="InterPro" id="IPR016169">
    <property type="entry name" value="FAD-bd_PCMH_sub2"/>
</dbReference>
<dbReference type="PANTHER" id="PTHR10801">
    <property type="entry name" value="24-DEHYDROCHOLESTEROL REDUCTASE"/>
    <property type="match status" value="1"/>
</dbReference>
<evidence type="ECO:0000256" key="1">
    <source>
        <dbReference type="ARBA" id="ARBA00004167"/>
    </source>
</evidence>
<gene>
    <name evidence="10" type="ORF">DY262_06600</name>
</gene>
<evidence type="ECO:0000256" key="6">
    <source>
        <dbReference type="ARBA" id="ARBA00022989"/>
    </source>
</evidence>
<keyword evidence="5" id="KW-0274">FAD</keyword>
<keyword evidence="4" id="KW-0812">Transmembrane</keyword>
<evidence type="ECO:0000259" key="9">
    <source>
        <dbReference type="PROSITE" id="PS51387"/>
    </source>
</evidence>
<dbReference type="InterPro" id="IPR016164">
    <property type="entry name" value="FAD-linked_Oxase-like_C"/>
</dbReference>
<dbReference type="GO" id="GO:0071949">
    <property type="term" value="F:FAD binding"/>
    <property type="evidence" value="ECO:0007669"/>
    <property type="project" value="InterPro"/>
</dbReference>
<dbReference type="InterPro" id="IPR006094">
    <property type="entry name" value="Oxid_FAD_bind_N"/>
</dbReference>
<evidence type="ECO:0000256" key="7">
    <source>
        <dbReference type="ARBA" id="ARBA00023002"/>
    </source>
</evidence>
<dbReference type="Gene3D" id="3.40.462.10">
    <property type="entry name" value="FAD-linked oxidases, C-terminal domain"/>
    <property type="match status" value="1"/>
</dbReference>
<organism evidence="10 11">
    <name type="scientific">Hydrogenophaga borbori</name>
    <dbReference type="NCBI Taxonomy" id="2294117"/>
    <lineage>
        <taxon>Bacteria</taxon>
        <taxon>Pseudomonadati</taxon>
        <taxon>Pseudomonadota</taxon>
        <taxon>Betaproteobacteria</taxon>
        <taxon>Burkholderiales</taxon>
        <taxon>Comamonadaceae</taxon>
        <taxon>Hydrogenophaga</taxon>
    </lineage>
</organism>
<evidence type="ECO:0000256" key="2">
    <source>
        <dbReference type="ARBA" id="ARBA00012405"/>
    </source>
</evidence>
<reference evidence="10 11" key="1">
    <citation type="submission" date="2018-08" db="EMBL/GenBank/DDBJ databases">
        <title>Hydrogenophaga sp. LA-38 isolated from sludge.</title>
        <authorList>
            <person name="Im W.-T."/>
        </authorList>
    </citation>
    <scope>NUCLEOTIDE SEQUENCE [LARGE SCALE GENOMIC DNA]</scope>
    <source>
        <strain evidence="10 11">LA-38</strain>
    </source>
</reference>
<dbReference type="InterPro" id="IPR036318">
    <property type="entry name" value="FAD-bd_PCMH-like_sf"/>
</dbReference>
<keyword evidence="11" id="KW-1185">Reference proteome</keyword>
<evidence type="ECO:0000256" key="8">
    <source>
        <dbReference type="ARBA" id="ARBA00023136"/>
    </source>
</evidence>
<dbReference type="Pfam" id="PF01565">
    <property type="entry name" value="FAD_binding_4"/>
    <property type="match status" value="1"/>
</dbReference>
<evidence type="ECO:0000313" key="10">
    <source>
        <dbReference type="EMBL" id="RFP80112.1"/>
    </source>
</evidence>
<dbReference type="Gene3D" id="3.30.465.10">
    <property type="match status" value="1"/>
</dbReference>
<dbReference type="SUPFAM" id="SSF55103">
    <property type="entry name" value="FAD-linked oxidases, C-terminal domain"/>
    <property type="match status" value="1"/>
</dbReference>
<proteinExistence type="predicted"/>
<evidence type="ECO:0000256" key="4">
    <source>
        <dbReference type="ARBA" id="ARBA00022692"/>
    </source>
</evidence>
<keyword evidence="3" id="KW-0285">Flavoprotein</keyword>
<accession>A0A372EL29</accession>
<dbReference type="SUPFAM" id="SSF56176">
    <property type="entry name" value="FAD-binding/transporter-associated domain-like"/>
    <property type="match status" value="1"/>
</dbReference>
<dbReference type="GO" id="GO:0050614">
    <property type="term" value="F:Delta24-sterol reductase activity"/>
    <property type="evidence" value="ECO:0007669"/>
    <property type="project" value="UniProtKB-EC"/>
</dbReference>
<dbReference type="EMBL" id="QVLS01000003">
    <property type="protein sequence ID" value="RFP80112.1"/>
    <property type="molecule type" value="Genomic_DNA"/>
</dbReference>
<dbReference type="EC" id="1.3.1.72" evidence="2"/>
<dbReference type="GO" id="GO:0016020">
    <property type="term" value="C:membrane"/>
    <property type="evidence" value="ECO:0007669"/>
    <property type="project" value="UniProtKB-SubCell"/>
</dbReference>
<evidence type="ECO:0000313" key="11">
    <source>
        <dbReference type="Proteomes" id="UP000261931"/>
    </source>
</evidence>